<feature type="transmembrane region" description="Helical" evidence="6">
    <location>
        <begin position="50"/>
        <end position="70"/>
    </location>
</feature>
<feature type="transmembrane region" description="Helical" evidence="6">
    <location>
        <begin position="95"/>
        <end position="123"/>
    </location>
</feature>
<dbReference type="NCBIfam" id="TIGR00935">
    <property type="entry name" value="2a45"/>
    <property type="match status" value="1"/>
</dbReference>
<feature type="transmembrane region" description="Helical" evidence="6">
    <location>
        <begin position="356"/>
        <end position="386"/>
    </location>
</feature>
<feature type="transmembrane region" description="Helical" evidence="6">
    <location>
        <begin position="398"/>
        <end position="419"/>
    </location>
</feature>
<feature type="transmembrane region" description="Helical" evidence="6">
    <location>
        <begin position="24"/>
        <end position="43"/>
    </location>
</feature>
<dbReference type="EMBL" id="CP063078">
    <property type="protein sequence ID" value="QOQ88103.1"/>
    <property type="molecule type" value="Genomic_DNA"/>
</dbReference>
<dbReference type="CDD" id="cd01118">
    <property type="entry name" value="ArsB_permease"/>
    <property type="match status" value="1"/>
</dbReference>
<comment type="subcellular location">
    <subcellularLocation>
        <location evidence="1 6">Cell membrane</location>
        <topology evidence="1 6">Multi-pass membrane protein</topology>
    </subcellularLocation>
</comment>
<dbReference type="Pfam" id="PF02040">
    <property type="entry name" value="ArsB"/>
    <property type="match status" value="1"/>
</dbReference>
<feature type="transmembrane region" description="Helical" evidence="6">
    <location>
        <begin position="179"/>
        <end position="202"/>
    </location>
</feature>
<organism evidence="7 8">
    <name type="scientific">Campylobacter corcagiensis</name>
    <dbReference type="NCBI Taxonomy" id="1448857"/>
    <lineage>
        <taxon>Bacteria</taxon>
        <taxon>Pseudomonadati</taxon>
        <taxon>Campylobacterota</taxon>
        <taxon>Epsilonproteobacteria</taxon>
        <taxon>Campylobacterales</taxon>
        <taxon>Campylobacteraceae</taxon>
        <taxon>Campylobacter</taxon>
    </lineage>
</organism>
<accession>A0A7M1LIB0</accession>
<evidence type="ECO:0000313" key="8">
    <source>
        <dbReference type="Proteomes" id="UP000594749"/>
    </source>
</evidence>
<name>A0A7M1LIB0_9BACT</name>
<protein>
    <recommendedName>
        <fullName evidence="6">Arsenical pump membrane protein</fullName>
    </recommendedName>
</protein>
<comment type="caution">
    <text evidence="6">Lacks conserved residue(s) required for the propagation of feature annotation.</text>
</comment>
<keyword evidence="8" id="KW-1185">Reference proteome</keyword>
<dbReference type="GO" id="GO:0005886">
    <property type="term" value="C:plasma membrane"/>
    <property type="evidence" value="ECO:0007669"/>
    <property type="project" value="UniProtKB-SubCell"/>
</dbReference>
<sequence>MFISLFIFILTLWLIIFKPYNLKIGTSAVFGAVLALSFGVVSFQDTLEIISIVWDATLSFIGIIMVSLILEKNGFFEWCAIKMAKFSNGSGRLMFIYTILLGSIVSAFFANDGAALILTPIILSKMKILKLNLRTMVAFLLASGFIADSASLLFVFSNLTNIMAAGYFQISFGKYFLDMILPFFVSVFISTSLLLFILYKDIPKSIDTSLLKPSSHALKSKKFFKISWVFLIFLMCSYFLSDILNLPLSIFALSGAFIFMILGAKFEVLKPSQVIKEAPWQIVWFSIGLFVVVYGLKNAGLMVGLDKILEYISYKSELFQVLGVGFIAAFMSAFMNNLPTILMLNISLDHIDASNLMIYANIIGCNIGTKLTPFGSLATLLWLFALEKDGVKIGVKQYMKFGFIITPPVLFMVLLSLLFI</sequence>
<gene>
    <name evidence="7" type="ORF">IMC76_00435</name>
</gene>
<dbReference type="AlphaFoldDB" id="A0A7M1LIB0"/>
<feature type="transmembrane region" description="Helical" evidence="6">
    <location>
        <begin position="318"/>
        <end position="344"/>
    </location>
</feature>
<feature type="transmembrane region" description="Helical" evidence="6">
    <location>
        <begin position="135"/>
        <end position="159"/>
    </location>
</feature>
<dbReference type="PRINTS" id="PR00758">
    <property type="entry name" value="ARSENICPUMP"/>
</dbReference>
<keyword evidence="5 6" id="KW-0472">Membrane</keyword>
<dbReference type="GO" id="GO:0046685">
    <property type="term" value="P:response to arsenic-containing substance"/>
    <property type="evidence" value="ECO:0007669"/>
    <property type="project" value="UniProtKB-KW"/>
</dbReference>
<evidence type="ECO:0000256" key="2">
    <source>
        <dbReference type="ARBA" id="ARBA00022475"/>
    </source>
</evidence>
<feature type="transmembrane region" description="Helical" evidence="6">
    <location>
        <begin position="223"/>
        <end position="240"/>
    </location>
</feature>
<dbReference type="OrthoDB" id="9774335at2"/>
<dbReference type="PANTHER" id="PTHR43302">
    <property type="entry name" value="TRANSPORTER ARSB-RELATED"/>
    <property type="match status" value="1"/>
</dbReference>
<dbReference type="RefSeq" id="WP_025803896.1">
    <property type="nucleotide sequence ID" value="NZ_CP053842.1"/>
</dbReference>
<proteinExistence type="inferred from homology"/>
<dbReference type="InterPro" id="IPR000802">
    <property type="entry name" value="Arsenical_pump_ArsB"/>
</dbReference>
<feature type="transmembrane region" description="Helical" evidence="6">
    <location>
        <begin position="246"/>
        <end position="266"/>
    </location>
</feature>
<keyword evidence="4 6" id="KW-1133">Transmembrane helix</keyword>
<reference evidence="7 8" key="1">
    <citation type="submission" date="2020-10" db="EMBL/GenBank/DDBJ databases">
        <title>Campylobacter and Helicobacter PacBio genomes.</title>
        <authorList>
            <person name="Lane C."/>
        </authorList>
    </citation>
    <scope>NUCLEOTIDE SEQUENCE [LARGE SCALE GENOMIC DNA]</scope>
    <source>
        <strain evidence="7 8">2016D-0077</strain>
    </source>
</reference>
<feature type="transmembrane region" description="Helical" evidence="6">
    <location>
        <begin position="278"/>
        <end position="296"/>
    </location>
</feature>
<dbReference type="GO" id="GO:0015105">
    <property type="term" value="F:arsenite transmembrane transporter activity"/>
    <property type="evidence" value="ECO:0007669"/>
    <property type="project" value="InterPro"/>
</dbReference>
<evidence type="ECO:0000256" key="3">
    <source>
        <dbReference type="ARBA" id="ARBA00022692"/>
    </source>
</evidence>
<keyword evidence="2" id="KW-1003">Cell membrane</keyword>
<dbReference type="NCBIfam" id="NF011980">
    <property type="entry name" value="PRK15445.1"/>
    <property type="match status" value="1"/>
</dbReference>
<keyword evidence="6" id="KW-0059">Arsenical resistance</keyword>
<evidence type="ECO:0000313" key="7">
    <source>
        <dbReference type="EMBL" id="QOQ88103.1"/>
    </source>
</evidence>
<keyword evidence="3 6" id="KW-0812">Transmembrane</keyword>
<keyword evidence="6" id="KW-0813">Transport</keyword>
<dbReference type="PANTHER" id="PTHR43302:SF5">
    <property type="entry name" value="TRANSPORTER ARSB-RELATED"/>
    <property type="match status" value="1"/>
</dbReference>
<evidence type="ECO:0000256" key="1">
    <source>
        <dbReference type="ARBA" id="ARBA00004651"/>
    </source>
</evidence>
<evidence type="ECO:0000256" key="5">
    <source>
        <dbReference type="ARBA" id="ARBA00023136"/>
    </source>
</evidence>
<dbReference type="Proteomes" id="UP000594749">
    <property type="component" value="Chromosome"/>
</dbReference>
<evidence type="ECO:0000256" key="6">
    <source>
        <dbReference type="RuleBase" id="RU004993"/>
    </source>
</evidence>
<comment type="similarity">
    <text evidence="6">Belongs to the ArsB family.</text>
</comment>
<evidence type="ECO:0000256" key="4">
    <source>
        <dbReference type="ARBA" id="ARBA00022989"/>
    </source>
</evidence>
<comment type="function">
    <text evidence="6">Involved in arsenical resistance. Thought to form the channel of an arsenite pump.</text>
</comment>